<sequence>MDRKVLIIILKMSEVVGQANGVGVKKGGESAFSRGKGRTGRDKGMRRASRRGGRVGRMGK</sequence>
<dbReference type="Proteomes" id="UP000728032">
    <property type="component" value="Unassembled WGS sequence"/>
</dbReference>
<keyword evidence="3" id="KW-1185">Reference proteome</keyword>
<accession>A0A7R9QQX5</accession>
<dbReference type="EMBL" id="CAJPVJ010007157">
    <property type="protein sequence ID" value="CAG2171023.1"/>
    <property type="molecule type" value="Genomic_DNA"/>
</dbReference>
<evidence type="ECO:0000313" key="2">
    <source>
        <dbReference type="EMBL" id="CAD7653836.1"/>
    </source>
</evidence>
<organism evidence="2">
    <name type="scientific">Oppiella nova</name>
    <dbReference type="NCBI Taxonomy" id="334625"/>
    <lineage>
        <taxon>Eukaryota</taxon>
        <taxon>Metazoa</taxon>
        <taxon>Ecdysozoa</taxon>
        <taxon>Arthropoda</taxon>
        <taxon>Chelicerata</taxon>
        <taxon>Arachnida</taxon>
        <taxon>Acari</taxon>
        <taxon>Acariformes</taxon>
        <taxon>Sarcoptiformes</taxon>
        <taxon>Oribatida</taxon>
        <taxon>Brachypylina</taxon>
        <taxon>Oppioidea</taxon>
        <taxon>Oppiidae</taxon>
        <taxon>Oppiella</taxon>
    </lineage>
</organism>
<feature type="region of interest" description="Disordered" evidence="1">
    <location>
        <begin position="23"/>
        <end position="60"/>
    </location>
</feature>
<protein>
    <submittedName>
        <fullName evidence="2">Uncharacterized protein</fullName>
    </submittedName>
</protein>
<gene>
    <name evidence="2" type="ORF">ONB1V03_LOCUS10489</name>
</gene>
<reference evidence="2" key="1">
    <citation type="submission" date="2020-11" db="EMBL/GenBank/DDBJ databases">
        <authorList>
            <person name="Tran Van P."/>
        </authorList>
    </citation>
    <scope>NUCLEOTIDE SEQUENCE</scope>
</reference>
<name>A0A7R9QQX5_9ACAR</name>
<dbReference type="EMBL" id="OC921982">
    <property type="protein sequence ID" value="CAD7653836.1"/>
    <property type="molecule type" value="Genomic_DNA"/>
</dbReference>
<feature type="compositionally biased region" description="Basic residues" evidence="1">
    <location>
        <begin position="46"/>
        <end position="60"/>
    </location>
</feature>
<evidence type="ECO:0000313" key="3">
    <source>
        <dbReference type="Proteomes" id="UP000728032"/>
    </source>
</evidence>
<evidence type="ECO:0000256" key="1">
    <source>
        <dbReference type="SAM" id="MobiDB-lite"/>
    </source>
</evidence>
<dbReference type="AlphaFoldDB" id="A0A7R9QQX5"/>
<proteinExistence type="predicted"/>